<feature type="region of interest" description="Disordered" evidence="2">
    <location>
        <begin position="1"/>
        <end position="21"/>
    </location>
</feature>
<feature type="transmembrane region" description="Helical" evidence="3">
    <location>
        <begin position="330"/>
        <end position="353"/>
    </location>
</feature>
<keyword evidence="3" id="KW-0812">Transmembrane</keyword>
<keyword evidence="5" id="KW-1185">Reference proteome</keyword>
<feature type="transmembrane region" description="Helical" evidence="3">
    <location>
        <begin position="421"/>
        <end position="440"/>
    </location>
</feature>
<keyword evidence="3" id="KW-0472">Membrane</keyword>
<dbReference type="EMBL" id="FUEG01000004">
    <property type="protein sequence ID" value="SJL04159.1"/>
    <property type="molecule type" value="Genomic_DNA"/>
</dbReference>
<feature type="transmembrane region" description="Helical" evidence="3">
    <location>
        <begin position="590"/>
        <end position="607"/>
    </location>
</feature>
<evidence type="ECO:0000256" key="2">
    <source>
        <dbReference type="SAM" id="MobiDB-lite"/>
    </source>
</evidence>
<dbReference type="AlphaFoldDB" id="A0A284R619"/>
<evidence type="ECO:0000313" key="4">
    <source>
        <dbReference type="EMBL" id="SJL04159.1"/>
    </source>
</evidence>
<feature type="coiled-coil region" evidence="1">
    <location>
        <begin position="529"/>
        <end position="556"/>
    </location>
</feature>
<accession>A0A284R619</accession>
<dbReference type="Proteomes" id="UP000219338">
    <property type="component" value="Unassembled WGS sequence"/>
</dbReference>
<feature type="transmembrane region" description="Helical" evidence="3">
    <location>
        <begin position="562"/>
        <end position="584"/>
    </location>
</feature>
<name>A0A284R619_ARMOS</name>
<protein>
    <submittedName>
        <fullName evidence="4">Uncharacterized protein</fullName>
    </submittedName>
</protein>
<sequence>MTAVRRLFPGEGSVEPEPEPTGELEEKIQQLKRTLRIERVTQILLVIRDRRARDNRAATLRENNCLRDELSHNWRRAVDHWDAGILCVIWSIRSNDEDTLPDFTLLVYALPASRPGYDAPELGRIWVPSTCSVVGTWLECTLTRVKTEDLKRDMSDIVSFIFPTTTASLRTWSTRAPYVTLRPSLSFLFPVVSFHGSVSFTFLKAPVGHIYCKQCVDGMESLDISQLKGTSFKASHCPKCSKLFPRDPLEGNIQSVPLKFRPYLLPAIREIHIDPDNAEKQENERLSKQLACLQSHCEYMARQIHEKDLQLDKLSQVVVWRKLPSLHFNVYVLGWVFIFIVMILGLKQIVYILPKPLGAHREKRVNFFWPALADGDSVVVQRGRVQLKEQLTLREGEIHRPRELNWWPLQDSDDLWRQPLWLLQLLVYLFGWMLLFYLILSQSLILHPVATYSVWGVSTSGTAPPSVKVDPVLALFAVLSSPKPALQNLQRHLVDRRYKLRKVFIPQTDSLVHELHALRKEVKEVDAYNAFLLAELERCEELRSAAEEKADLATKKGSYPTAATAFLGILTNIVTLAGVLTALFDDAMRLVVAVVCLIAELVWRLSTRPGECFRQLGHGIWVAIRVTATLVLLSLISVVVTWAVGTASLKIFQLFLEHGCPPLYDLAKSFWEEISIRFIDISATFIKNYIVDFQAYTEPGICLPQDIVPTIGHLAI</sequence>
<keyword evidence="1" id="KW-0175">Coiled coil</keyword>
<reference evidence="5" key="1">
    <citation type="journal article" date="2017" name="Nat. Ecol. Evol.">
        <title>Genome expansion and lineage-specific genetic innovations in the forest pathogenic fungi Armillaria.</title>
        <authorList>
            <person name="Sipos G."/>
            <person name="Prasanna A.N."/>
            <person name="Walter M.C."/>
            <person name="O'Connor E."/>
            <person name="Balint B."/>
            <person name="Krizsan K."/>
            <person name="Kiss B."/>
            <person name="Hess J."/>
            <person name="Varga T."/>
            <person name="Slot J."/>
            <person name="Riley R."/>
            <person name="Boka B."/>
            <person name="Rigling D."/>
            <person name="Barry K."/>
            <person name="Lee J."/>
            <person name="Mihaltcheva S."/>
            <person name="LaButti K."/>
            <person name="Lipzen A."/>
            <person name="Waldron R."/>
            <person name="Moloney N.M."/>
            <person name="Sperisen C."/>
            <person name="Kredics L."/>
            <person name="Vagvoelgyi C."/>
            <person name="Patrignani A."/>
            <person name="Fitzpatrick D."/>
            <person name="Nagy I."/>
            <person name="Doyle S."/>
            <person name="Anderson J.B."/>
            <person name="Grigoriev I.V."/>
            <person name="Gueldener U."/>
            <person name="Muensterkoetter M."/>
            <person name="Nagy L.G."/>
        </authorList>
    </citation>
    <scope>NUCLEOTIDE SEQUENCE [LARGE SCALE GENOMIC DNA]</scope>
    <source>
        <strain evidence="5">C18/9</strain>
    </source>
</reference>
<organism evidence="4 5">
    <name type="scientific">Armillaria ostoyae</name>
    <name type="common">Armillaria root rot fungus</name>
    <dbReference type="NCBI Taxonomy" id="47428"/>
    <lineage>
        <taxon>Eukaryota</taxon>
        <taxon>Fungi</taxon>
        <taxon>Dikarya</taxon>
        <taxon>Basidiomycota</taxon>
        <taxon>Agaricomycotina</taxon>
        <taxon>Agaricomycetes</taxon>
        <taxon>Agaricomycetidae</taxon>
        <taxon>Agaricales</taxon>
        <taxon>Marasmiineae</taxon>
        <taxon>Physalacriaceae</taxon>
        <taxon>Armillaria</taxon>
    </lineage>
</organism>
<evidence type="ECO:0000313" key="5">
    <source>
        <dbReference type="Proteomes" id="UP000219338"/>
    </source>
</evidence>
<evidence type="ECO:0000256" key="3">
    <source>
        <dbReference type="SAM" id="Phobius"/>
    </source>
</evidence>
<gene>
    <name evidence="4" type="ORF">ARMOST_07519</name>
</gene>
<dbReference type="OrthoDB" id="2958916at2759"/>
<evidence type="ECO:0000256" key="1">
    <source>
        <dbReference type="SAM" id="Coils"/>
    </source>
</evidence>
<keyword evidence="3" id="KW-1133">Transmembrane helix</keyword>
<proteinExistence type="predicted"/>
<feature type="transmembrane region" description="Helical" evidence="3">
    <location>
        <begin position="619"/>
        <end position="644"/>
    </location>
</feature>